<feature type="region of interest" description="Disordered" evidence="1">
    <location>
        <begin position="68"/>
        <end position="92"/>
    </location>
</feature>
<dbReference type="Proteomes" id="UP000032303">
    <property type="component" value="Chromosome 2"/>
</dbReference>
<evidence type="ECO:0000313" key="3">
    <source>
        <dbReference type="Proteomes" id="UP000032303"/>
    </source>
</evidence>
<dbReference type="EMBL" id="CP005974">
    <property type="protein sequence ID" value="AJR07297.1"/>
    <property type="molecule type" value="Genomic_DNA"/>
</dbReference>
<dbReference type="STRING" id="658445.H744_2c0561"/>
<organism evidence="2 3">
    <name type="scientific">Photobacterium gaetbulicola Gung47</name>
    <dbReference type="NCBI Taxonomy" id="658445"/>
    <lineage>
        <taxon>Bacteria</taxon>
        <taxon>Pseudomonadati</taxon>
        <taxon>Pseudomonadota</taxon>
        <taxon>Gammaproteobacteria</taxon>
        <taxon>Vibrionales</taxon>
        <taxon>Vibrionaceae</taxon>
        <taxon>Photobacterium</taxon>
    </lineage>
</organism>
<feature type="compositionally biased region" description="Low complexity" evidence="1">
    <location>
        <begin position="68"/>
        <end position="79"/>
    </location>
</feature>
<dbReference type="PATRIC" id="fig|658445.3.peg.2467"/>
<keyword evidence="3" id="KW-1185">Reference proteome</keyword>
<dbReference type="AlphaFoldDB" id="A0A0C5WLY7"/>
<protein>
    <recommendedName>
        <fullName evidence="4">Metal-binding protein</fullName>
    </recommendedName>
</protein>
<dbReference type="Pfam" id="PF09526">
    <property type="entry name" value="DUF2387"/>
    <property type="match status" value="1"/>
</dbReference>
<evidence type="ECO:0008006" key="4">
    <source>
        <dbReference type="Google" id="ProtNLM"/>
    </source>
</evidence>
<dbReference type="HOGENOM" id="CLU_186875_0_0_6"/>
<dbReference type="KEGG" id="pgb:H744_2c0561"/>
<evidence type="ECO:0000313" key="2">
    <source>
        <dbReference type="EMBL" id="AJR07297.1"/>
    </source>
</evidence>
<proteinExistence type="predicted"/>
<reference evidence="2 3" key="1">
    <citation type="submission" date="2013-05" db="EMBL/GenBank/DDBJ databases">
        <title>Complete genome sequence of the lipase-producing bacterium Photobacterium gaetbulicola Gung47.</title>
        <authorList>
            <person name="Kim Y.-O."/>
        </authorList>
    </citation>
    <scope>NUCLEOTIDE SEQUENCE [LARGE SCALE GENOMIC DNA]</scope>
    <source>
        <strain evidence="2 3">Gung47</strain>
    </source>
</reference>
<feature type="region of interest" description="Disordered" evidence="1">
    <location>
        <begin position="1"/>
        <end position="21"/>
    </location>
</feature>
<sequence length="92" mass="10313">MAGIDQPLSDSDNYEHSARSESMAKKRFIAGAVCPSCSQQDTLRWWQENEVERVECVACGHNDVRAPQSVEQSEQLSSQTKQQVIGVFKPED</sequence>
<evidence type="ECO:0000256" key="1">
    <source>
        <dbReference type="SAM" id="MobiDB-lite"/>
    </source>
</evidence>
<dbReference type="NCBIfam" id="TIGR02443">
    <property type="entry name" value="YheV family putative zinc ribbon protein"/>
    <property type="match status" value="1"/>
</dbReference>
<accession>A0A0C5WLY7</accession>
<dbReference type="InterPro" id="IPR012658">
    <property type="entry name" value="YheV"/>
</dbReference>
<name>A0A0C5WLY7_9GAMM</name>
<gene>
    <name evidence="2" type="ORF">H744_2c0561</name>
</gene>